<organism evidence="9 10">
    <name type="scientific">Agrilus planipennis</name>
    <name type="common">Emerald ash borer</name>
    <name type="synonym">Agrilus marcopoli</name>
    <dbReference type="NCBI Taxonomy" id="224129"/>
    <lineage>
        <taxon>Eukaryota</taxon>
        <taxon>Metazoa</taxon>
        <taxon>Ecdysozoa</taxon>
        <taxon>Arthropoda</taxon>
        <taxon>Hexapoda</taxon>
        <taxon>Insecta</taxon>
        <taxon>Pterygota</taxon>
        <taxon>Neoptera</taxon>
        <taxon>Endopterygota</taxon>
        <taxon>Coleoptera</taxon>
        <taxon>Polyphaga</taxon>
        <taxon>Elateriformia</taxon>
        <taxon>Buprestoidea</taxon>
        <taxon>Buprestidae</taxon>
        <taxon>Agrilinae</taxon>
        <taxon>Agrilus</taxon>
    </lineage>
</organism>
<evidence type="ECO:0000256" key="2">
    <source>
        <dbReference type="ARBA" id="ARBA00006510"/>
    </source>
</evidence>
<dbReference type="KEGG" id="apln:108736127"/>
<dbReference type="GO" id="GO:0005886">
    <property type="term" value="C:plasma membrane"/>
    <property type="evidence" value="ECO:0007669"/>
    <property type="project" value="InterPro"/>
</dbReference>
<gene>
    <name evidence="10" type="primary">LOC108736127</name>
</gene>
<reference evidence="10" key="1">
    <citation type="submission" date="2025-08" db="UniProtKB">
        <authorList>
            <consortium name="RefSeq"/>
        </authorList>
    </citation>
    <scope>IDENTIFICATION</scope>
    <source>
        <tissue evidence="10">Entire body</tissue>
    </source>
</reference>
<dbReference type="STRING" id="224129.A0A1W4WJ20"/>
<dbReference type="InParanoid" id="A0A1W4WJ20"/>
<feature type="transmembrane region" description="Helical" evidence="7">
    <location>
        <begin position="683"/>
        <end position="707"/>
    </location>
</feature>
<proteinExistence type="inferred from homology"/>
<feature type="transmembrane region" description="Helical" evidence="7">
    <location>
        <begin position="241"/>
        <end position="264"/>
    </location>
</feature>
<evidence type="ECO:0000313" key="10">
    <source>
        <dbReference type="RefSeq" id="XP_018323936.1"/>
    </source>
</evidence>
<evidence type="ECO:0000256" key="7">
    <source>
        <dbReference type="SAM" id="Phobius"/>
    </source>
</evidence>
<evidence type="ECO:0000256" key="4">
    <source>
        <dbReference type="ARBA" id="ARBA00022989"/>
    </source>
</evidence>
<feature type="transmembrane region" description="Helical" evidence="7">
    <location>
        <begin position="571"/>
        <end position="593"/>
    </location>
</feature>
<keyword evidence="9" id="KW-1185">Reference proteome</keyword>
<feature type="transmembrane region" description="Helical" evidence="7">
    <location>
        <begin position="528"/>
        <end position="550"/>
    </location>
</feature>
<evidence type="ECO:0000256" key="3">
    <source>
        <dbReference type="ARBA" id="ARBA00022692"/>
    </source>
</evidence>
<dbReference type="PANTHER" id="PTHR23302">
    <property type="entry name" value="TRANSMEMBRANE CHANNEL-RELATED"/>
    <property type="match status" value="1"/>
</dbReference>
<keyword evidence="4 7" id="KW-1133">Transmembrane helix</keyword>
<keyword evidence="5 7" id="KW-0472">Membrane</keyword>
<dbReference type="Pfam" id="PF07810">
    <property type="entry name" value="TMC"/>
    <property type="match status" value="1"/>
</dbReference>
<sequence>MDRSRPSLPRDNSFYIYPMDKNVNNYDEIQESHWDSFQNGHSSHFANLNEGFSDGNSDSERYMHSEWNELGNKSRSRNATLRWNLALKQTMESMPSRTLPRHFPGSHSWSNLPADAPEKSRMPLENYANNIACRMEDDPSLMENTPYAAQLRQETLRNMPQCLTVKRLVQKRLTQTVSRRSKHKPLGFFKRTKYKVKMQITKLENWIKNFMVSFELWYSSLKMIEGNFGSGVATYFRFLRWLFLMNVILAIPALGFIVVPQILYSSNKGYGIDNNETLKWYDFFSGQGYLTRTILFYGHYTNKTITLIGNHNYHMSQAYLFTMFCLYCAAFIVISISTACSYRRSFIETKGGLQNVFAQKIFCGWDFNIATKKAAELKSSAIYYELKELLSEIKEEKDKKSICETVRNSTTKLLINVSTVLLLMGTGYIVWVLLDKSKNYLDDESQKTNMALVTAVIINVCMLLIPVLFGYLRKYEKYSNQSVAFNITLVRTYMLELTIIGVLLTFWLTRSNNDSCWETSLGQEIYRLIVFDFVISVILSSFLEILRYLFKKDCMGQDGLSEFDIARYSFQLIYTQTLFWIGFFFSPVLPVVLSIKLLFTWYIRTFCTLHLCKSYARSWRAAQTNTVFYILTFLTLFFSIIFFGYIIIRVPISSCGPFMGNSYMYEIIIDVLHLERGTVFWEIVIFFTRPGVVAFIFIMLCIGAYFLRAKGKAQYKMVKILRKMLVASAKDREFLLNYIANVTASQFQHEKFSSFDMDSVSAEYMNSRGFDEEHFADSDSIDDNYITNKKRY</sequence>
<dbReference type="AlphaFoldDB" id="A0A1W4WJ20"/>
<feature type="transmembrane region" description="Helical" evidence="7">
    <location>
        <begin position="318"/>
        <end position="340"/>
    </location>
</feature>
<evidence type="ECO:0000256" key="5">
    <source>
        <dbReference type="ARBA" id="ARBA00023136"/>
    </source>
</evidence>
<evidence type="ECO:0000256" key="6">
    <source>
        <dbReference type="SAM" id="MobiDB-lite"/>
    </source>
</evidence>
<keyword evidence="3 7" id="KW-0812">Transmembrane</keyword>
<comment type="subcellular location">
    <subcellularLocation>
        <location evidence="1">Membrane</location>
        <topology evidence="1">Multi-pass membrane protein</topology>
    </subcellularLocation>
</comment>
<evidence type="ECO:0000313" key="9">
    <source>
        <dbReference type="Proteomes" id="UP000192223"/>
    </source>
</evidence>
<dbReference type="InterPro" id="IPR012496">
    <property type="entry name" value="TMC_dom"/>
</dbReference>
<feature type="domain" description="TMC" evidence="8">
    <location>
        <begin position="516"/>
        <end position="622"/>
    </location>
</feature>
<feature type="transmembrane region" description="Helical" evidence="7">
    <location>
        <begin position="599"/>
        <end position="616"/>
    </location>
</feature>
<feature type="transmembrane region" description="Helical" evidence="7">
    <location>
        <begin position="484"/>
        <end position="508"/>
    </location>
</feature>
<feature type="region of interest" description="Disordered" evidence="6">
    <location>
        <begin position="96"/>
        <end position="117"/>
    </location>
</feature>
<protein>
    <submittedName>
        <fullName evidence="10">Transmembrane channel-like protein 5 isoform X1</fullName>
    </submittedName>
</protein>
<feature type="transmembrane region" description="Helical" evidence="7">
    <location>
        <begin position="628"/>
        <end position="648"/>
    </location>
</feature>
<name>A0A1W4WJ20_AGRPL</name>
<dbReference type="Proteomes" id="UP000192223">
    <property type="component" value="Unplaced"/>
</dbReference>
<evidence type="ECO:0000259" key="8">
    <source>
        <dbReference type="Pfam" id="PF07810"/>
    </source>
</evidence>
<dbReference type="GO" id="GO:0008381">
    <property type="term" value="F:mechanosensitive monoatomic ion channel activity"/>
    <property type="evidence" value="ECO:0007669"/>
    <property type="project" value="TreeGrafter"/>
</dbReference>
<dbReference type="OrthoDB" id="1936208at2759"/>
<comment type="similarity">
    <text evidence="2">Belongs to the TMC family.</text>
</comment>
<feature type="transmembrane region" description="Helical" evidence="7">
    <location>
        <begin position="413"/>
        <end position="431"/>
    </location>
</feature>
<feature type="transmembrane region" description="Helical" evidence="7">
    <location>
        <begin position="451"/>
        <end position="472"/>
    </location>
</feature>
<dbReference type="RefSeq" id="XP_018323936.1">
    <property type="nucleotide sequence ID" value="XM_018468434.2"/>
</dbReference>
<dbReference type="InterPro" id="IPR038900">
    <property type="entry name" value="TMC"/>
</dbReference>
<dbReference type="GeneID" id="108736127"/>
<accession>A0A1W4WJ20</accession>
<evidence type="ECO:0000256" key="1">
    <source>
        <dbReference type="ARBA" id="ARBA00004141"/>
    </source>
</evidence>
<dbReference type="PANTHER" id="PTHR23302:SF43">
    <property type="entry name" value="TMC DOMAIN-CONTAINING PROTEIN"/>
    <property type="match status" value="1"/>
</dbReference>